<dbReference type="GO" id="GO:0045944">
    <property type="term" value="P:positive regulation of transcription by RNA polymerase II"/>
    <property type="evidence" value="ECO:0007669"/>
    <property type="project" value="TreeGrafter"/>
</dbReference>
<dbReference type="Proteomes" id="UP001163798">
    <property type="component" value="Unassembled WGS sequence"/>
</dbReference>
<feature type="compositionally biased region" description="Polar residues" evidence="8">
    <location>
        <begin position="228"/>
        <end position="241"/>
    </location>
</feature>
<gene>
    <name evidence="10" type="ORF">GGU10DRAFT_310986</name>
</gene>
<evidence type="ECO:0000256" key="7">
    <source>
        <dbReference type="ARBA" id="ARBA00023242"/>
    </source>
</evidence>
<evidence type="ECO:0000256" key="5">
    <source>
        <dbReference type="ARBA" id="ARBA00023015"/>
    </source>
</evidence>
<keyword evidence="2" id="KW-0479">Metal-binding</keyword>
<keyword evidence="5" id="KW-0805">Transcription regulation</keyword>
<name>A0AA38NMG3_9AGAR</name>
<keyword evidence="3" id="KW-0862">Zinc</keyword>
<protein>
    <recommendedName>
        <fullName evidence="9">Copper-fist domain-containing protein</fullName>
    </recommendedName>
</protein>
<keyword evidence="4" id="KW-0186">Copper</keyword>
<organism evidence="10 11">
    <name type="scientific">Lentinula aff. detonsa</name>
    <dbReference type="NCBI Taxonomy" id="2804958"/>
    <lineage>
        <taxon>Eukaryota</taxon>
        <taxon>Fungi</taxon>
        <taxon>Dikarya</taxon>
        <taxon>Basidiomycota</taxon>
        <taxon>Agaricomycotina</taxon>
        <taxon>Agaricomycetes</taxon>
        <taxon>Agaricomycetidae</taxon>
        <taxon>Agaricales</taxon>
        <taxon>Marasmiineae</taxon>
        <taxon>Omphalotaceae</taxon>
        <taxon>Lentinula</taxon>
    </lineage>
</organism>
<dbReference type="PANTHER" id="PTHR28088:SF5">
    <property type="entry name" value="TRANSCRIPTIONAL ACTIVATOR HAA1-RELATED"/>
    <property type="match status" value="1"/>
</dbReference>
<dbReference type="InterPro" id="IPR001083">
    <property type="entry name" value="Cu_fist_DNA-bd_dom"/>
</dbReference>
<sequence>MVLFNDKKYACETCIKGHRSSGCKHTDRALYEIKKKGRPVTQCEQCRELRKTKQVHVKCICPKGEGSDQVSSGNLKGLNKTLQRPAFPNGLPQPSIATQYLTEASSDSEYGSCSCRSMAGDCRCSLSRKASRSSIKRDSSTHLALAEPFTVFPSRSSDSLGSLDSHPSARGRAPDFRNAISKSYCHEVSSSSMSRHNETTLFSPYGRAYDYAHPNHPDLYHPQPSQPPLLNQDFSANQSSRRYSDPRLSFGNPSSSMPANMPANERFGFPVKVEEWDTFQLPPSDVSVSGSDDPCTCPTCVPQNSHSQMNCAQPQCRVCYDPSVYSSSQLDAPPPPSSNNVLSIYNNNNENGVIDAWIKQVYDLPSTKTPPSRAPYSEPREVFYNANGEVNPYLARIRTSDDLPHTFDETNLVDIKPSLDPDLLRYSPEYNYRPNLQFDNMPPSSLDARLAMGSLSAELAGVNMNRSRSGSMSTSETSTSESEVSEKSGLPSRDVAPISMYYQQTGTGAGVTEGAYSSYVPCSPPGSLPDSLCYF</sequence>
<dbReference type="PANTHER" id="PTHR28088">
    <property type="entry name" value="TRANSCRIPTIONAL ACTIVATOR HAA1-RELATED"/>
    <property type="match status" value="1"/>
</dbReference>
<reference evidence="10" key="1">
    <citation type="submission" date="2022-08" db="EMBL/GenBank/DDBJ databases">
        <authorList>
            <consortium name="DOE Joint Genome Institute"/>
            <person name="Min B."/>
            <person name="Riley R."/>
            <person name="Sierra-Patev S."/>
            <person name="Naranjo-Ortiz M."/>
            <person name="Looney B."/>
            <person name="Konkel Z."/>
            <person name="Slot J.C."/>
            <person name="Sakamoto Y."/>
            <person name="Steenwyk J.L."/>
            <person name="Rokas A."/>
            <person name="Carro J."/>
            <person name="Camarero S."/>
            <person name="Ferreira P."/>
            <person name="Molpeceres G."/>
            <person name="Ruiz-Duenas F.J."/>
            <person name="Serrano A."/>
            <person name="Henrissat B."/>
            <person name="Drula E."/>
            <person name="Hughes K.W."/>
            <person name="Mata J.L."/>
            <person name="Ishikawa N.K."/>
            <person name="Vargas-Isla R."/>
            <person name="Ushijima S."/>
            <person name="Smith C.A."/>
            <person name="Ahrendt S."/>
            <person name="Andreopoulos W."/>
            <person name="He G."/>
            <person name="Labutti K."/>
            <person name="Lipzen A."/>
            <person name="Ng V."/>
            <person name="Sandor L."/>
            <person name="Barry K."/>
            <person name="Martinez A.T."/>
            <person name="Xiao Y."/>
            <person name="Gibbons J.G."/>
            <person name="Terashima K."/>
            <person name="Hibbett D.S."/>
            <person name="Grigoriev I.V."/>
        </authorList>
    </citation>
    <scope>NUCLEOTIDE SEQUENCE</scope>
    <source>
        <strain evidence="10">TFB10291</strain>
    </source>
</reference>
<keyword evidence="11" id="KW-1185">Reference proteome</keyword>
<dbReference type="PRINTS" id="PR00617">
    <property type="entry name" value="COPPERFIST"/>
</dbReference>
<dbReference type="GO" id="GO:0006879">
    <property type="term" value="P:intracellular iron ion homeostasis"/>
    <property type="evidence" value="ECO:0007669"/>
    <property type="project" value="TreeGrafter"/>
</dbReference>
<dbReference type="PROSITE" id="PS50073">
    <property type="entry name" value="COPPER_FIST_2"/>
    <property type="match status" value="1"/>
</dbReference>
<dbReference type="GO" id="GO:0005507">
    <property type="term" value="F:copper ion binding"/>
    <property type="evidence" value="ECO:0007669"/>
    <property type="project" value="InterPro"/>
</dbReference>
<dbReference type="SUPFAM" id="SSF57879">
    <property type="entry name" value="Zinc domain conserved in yeast copper-regulated transcription factors"/>
    <property type="match status" value="1"/>
</dbReference>
<evidence type="ECO:0000256" key="1">
    <source>
        <dbReference type="ARBA" id="ARBA00004123"/>
    </source>
</evidence>
<keyword evidence="6" id="KW-0804">Transcription</keyword>
<keyword evidence="7" id="KW-0539">Nucleus</keyword>
<proteinExistence type="predicted"/>
<comment type="caution">
    <text evidence="10">The sequence shown here is derived from an EMBL/GenBank/DDBJ whole genome shotgun (WGS) entry which is preliminary data.</text>
</comment>
<evidence type="ECO:0000256" key="2">
    <source>
        <dbReference type="ARBA" id="ARBA00022723"/>
    </source>
</evidence>
<dbReference type="AlphaFoldDB" id="A0AA38NMG3"/>
<feature type="compositionally biased region" description="Low complexity" evidence="8">
    <location>
        <begin position="467"/>
        <end position="482"/>
    </location>
</feature>
<evidence type="ECO:0000256" key="3">
    <source>
        <dbReference type="ARBA" id="ARBA00022833"/>
    </source>
</evidence>
<dbReference type="InterPro" id="IPR051763">
    <property type="entry name" value="Copper_Homeo_Regul"/>
</dbReference>
<feature type="region of interest" description="Disordered" evidence="8">
    <location>
        <begin position="461"/>
        <end position="492"/>
    </location>
</feature>
<dbReference type="EMBL" id="MU793314">
    <property type="protein sequence ID" value="KAJ3786439.1"/>
    <property type="molecule type" value="Genomic_DNA"/>
</dbReference>
<feature type="compositionally biased region" description="Low complexity" evidence="8">
    <location>
        <begin position="155"/>
        <end position="168"/>
    </location>
</feature>
<accession>A0AA38NMG3</accession>
<dbReference type="SMART" id="SM01090">
    <property type="entry name" value="Copper-fist"/>
    <property type="match status" value="1"/>
</dbReference>
<dbReference type="GO" id="GO:0006878">
    <property type="term" value="P:intracellular copper ion homeostasis"/>
    <property type="evidence" value="ECO:0007669"/>
    <property type="project" value="TreeGrafter"/>
</dbReference>
<evidence type="ECO:0000313" key="10">
    <source>
        <dbReference type="EMBL" id="KAJ3786439.1"/>
    </source>
</evidence>
<dbReference type="GO" id="GO:0005634">
    <property type="term" value="C:nucleus"/>
    <property type="evidence" value="ECO:0007669"/>
    <property type="project" value="UniProtKB-SubCell"/>
</dbReference>
<dbReference type="FunFam" id="3.90.430.10:FF:000001">
    <property type="entry name" value="Copper fist DNA-binding protein"/>
    <property type="match status" value="1"/>
</dbReference>
<dbReference type="SMART" id="SM00412">
    <property type="entry name" value="Cu_FIST"/>
    <property type="match status" value="1"/>
</dbReference>
<evidence type="ECO:0000256" key="8">
    <source>
        <dbReference type="SAM" id="MobiDB-lite"/>
    </source>
</evidence>
<dbReference type="GO" id="GO:0000981">
    <property type="term" value="F:DNA-binding transcription factor activity, RNA polymerase II-specific"/>
    <property type="evidence" value="ECO:0007669"/>
    <property type="project" value="TreeGrafter"/>
</dbReference>
<evidence type="ECO:0000259" key="9">
    <source>
        <dbReference type="PROSITE" id="PS50073"/>
    </source>
</evidence>
<dbReference type="InterPro" id="IPR036395">
    <property type="entry name" value="Cu_fist_DNA-bd_dom_sf"/>
</dbReference>
<dbReference type="Pfam" id="PF00649">
    <property type="entry name" value="Copper-fist"/>
    <property type="match status" value="1"/>
</dbReference>
<comment type="subcellular location">
    <subcellularLocation>
        <location evidence="1">Nucleus</location>
    </subcellularLocation>
</comment>
<dbReference type="GO" id="GO:0000978">
    <property type="term" value="F:RNA polymerase II cis-regulatory region sequence-specific DNA binding"/>
    <property type="evidence" value="ECO:0007669"/>
    <property type="project" value="TreeGrafter"/>
</dbReference>
<feature type="domain" description="Copper-fist" evidence="9">
    <location>
        <begin position="1"/>
        <end position="40"/>
    </location>
</feature>
<evidence type="ECO:0000313" key="11">
    <source>
        <dbReference type="Proteomes" id="UP001163798"/>
    </source>
</evidence>
<feature type="region of interest" description="Disordered" evidence="8">
    <location>
        <begin position="213"/>
        <end position="260"/>
    </location>
</feature>
<dbReference type="PROSITE" id="PS01119">
    <property type="entry name" value="COPPER_FIST_1"/>
    <property type="match status" value="1"/>
</dbReference>
<feature type="region of interest" description="Disordered" evidence="8">
    <location>
        <begin position="155"/>
        <end position="174"/>
    </location>
</feature>
<evidence type="ECO:0000256" key="6">
    <source>
        <dbReference type="ARBA" id="ARBA00023163"/>
    </source>
</evidence>
<evidence type="ECO:0000256" key="4">
    <source>
        <dbReference type="ARBA" id="ARBA00023008"/>
    </source>
</evidence>
<dbReference type="Gene3D" id="3.90.430.10">
    <property type="entry name" value="Copper fist DNA-binding domain"/>
    <property type="match status" value="1"/>
</dbReference>